<dbReference type="InParanoid" id="A0A059BN88"/>
<name>A0A059BN88_EUCGR</name>
<evidence type="ECO:0000313" key="1">
    <source>
        <dbReference type="EMBL" id="KCW67697.1"/>
    </source>
</evidence>
<accession>A0A059BN88</accession>
<dbReference type="Gramene" id="KCW67697">
    <property type="protein sequence ID" value="KCW67697"/>
    <property type="gene ID" value="EUGRSUZ_F01439"/>
</dbReference>
<reference evidence="1" key="1">
    <citation type="submission" date="2013-07" db="EMBL/GenBank/DDBJ databases">
        <title>The genome of Eucalyptus grandis.</title>
        <authorList>
            <person name="Schmutz J."/>
            <person name="Hayes R."/>
            <person name="Myburg A."/>
            <person name="Tuskan G."/>
            <person name="Grattapaglia D."/>
            <person name="Rokhsar D.S."/>
        </authorList>
    </citation>
    <scope>NUCLEOTIDE SEQUENCE</scope>
    <source>
        <tissue evidence="1">Leaf extractions</tissue>
    </source>
</reference>
<dbReference type="EMBL" id="KK198758">
    <property type="protein sequence ID" value="KCW67697.1"/>
    <property type="molecule type" value="Genomic_DNA"/>
</dbReference>
<organism evidence="1">
    <name type="scientific">Eucalyptus grandis</name>
    <name type="common">Flooded gum</name>
    <dbReference type="NCBI Taxonomy" id="71139"/>
    <lineage>
        <taxon>Eukaryota</taxon>
        <taxon>Viridiplantae</taxon>
        <taxon>Streptophyta</taxon>
        <taxon>Embryophyta</taxon>
        <taxon>Tracheophyta</taxon>
        <taxon>Spermatophyta</taxon>
        <taxon>Magnoliopsida</taxon>
        <taxon>eudicotyledons</taxon>
        <taxon>Gunneridae</taxon>
        <taxon>Pentapetalae</taxon>
        <taxon>rosids</taxon>
        <taxon>malvids</taxon>
        <taxon>Myrtales</taxon>
        <taxon>Myrtaceae</taxon>
        <taxon>Myrtoideae</taxon>
        <taxon>Eucalypteae</taxon>
        <taxon>Eucalyptus</taxon>
    </lineage>
</organism>
<gene>
    <name evidence="1" type="ORF">EUGRSUZ_F01439</name>
</gene>
<protein>
    <submittedName>
        <fullName evidence="1">Uncharacterized protein</fullName>
    </submittedName>
</protein>
<proteinExistence type="predicted"/>
<sequence>MRVAATALVSGPSSHEFAQILNAPELISHKLMGTLQASELDSHKLTEQKNIRASSSSPDVGALEKMQVTNRRSSFYICIMWFGGKTRQRDRAKPRIIIT</sequence>
<dbReference type="AlphaFoldDB" id="A0A059BN88"/>